<sequence>MLIPNFVSVPAQRYGELKALPEPVDAVLDLLNANALPALGVDRFWVGVQAGLADGPGASSVSGVEEWGEDPPVGAVDPEYTAALAQVLADADPAEVEAAGTPALEQLLGEETEGEIARAFGELSDFYAQAAERGDAVLIVFN</sequence>
<dbReference type="AlphaFoldDB" id="M1P3E6"/>
<reference evidence="1 2" key="1">
    <citation type="journal article" date="2012" name="Stand. Genomic Sci.">
        <title>Genome sequence of the halotolerant bacterium Corynebacterium halotolerans type strain YIM 70093(T) (= DSM 44683(T)).</title>
        <authorList>
            <person name="Ruckert C."/>
            <person name="Albersmeier A."/>
            <person name="Al-Dilaimi A."/>
            <person name="Niehaus K."/>
            <person name="Szczepanowski R."/>
            <person name="Kalinowski J."/>
        </authorList>
    </citation>
    <scope>NUCLEOTIDE SEQUENCE [LARGE SCALE GENOMIC DNA]</scope>
    <source>
        <strain evidence="1">YIM 70093</strain>
    </source>
</reference>
<dbReference type="RefSeq" id="WP_015399635.1">
    <property type="nucleotide sequence ID" value="NC_020302.1"/>
</dbReference>
<keyword evidence="2" id="KW-1185">Reference proteome</keyword>
<organism evidence="1 2">
    <name type="scientific">Corynebacterium halotolerans YIM 70093 = DSM 44683</name>
    <dbReference type="NCBI Taxonomy" id="1121362"/>
    <lineage>
        <taxon>Bacteria</taxon>
        <taxon>Bacillati</taxon>
        <taxon>Actinomycetota</taxon>
        <taxon>Actinomycetes</taxon>
        <taxon>Mycobacteriales</taxon>
        <taxon>Corynebacteriaceae</taxon>
        <taxon>Corynebacterium</taxon>
    </lineage>
</organism>
<dbReference type="InterPro" id="IPR035944">
    <property type="entry name" value="YfbM-like_sf"/>
</dbReference>
<dbReference type="KEGG" id="chn:A605_00975"/>
<proteinExistence type="predicted"/>
<gene>
    <name evidence="1" type="ORF">A605_00975</name>
</gene>
<dbReference type="Gene3D" id="3.40.1760.10">
    <property type="entry name" value="YfbM-like super family"/>
    <property type="match status" value="1"/>
</dbReference>
<dbReference type="EMBL" id="CP003697">
    <property type="protein sequence ID" value="AGF71211.1"/>
    <property type="molecule type" value="Genomic_DNA"/>
</dbReference>
<protein>
    <recommendedName>
        <fullName evidence="3">DUF1877 domain-containing protein</fullName>
    </recommendedName>
</protein>
<evidence type="ECO:0000313" key="1">
    <source>
        <dbReference type="EMBL" id="AGF71211.1"/>
    </source>
</evidence>
<dbReference type="Pfam" id="PF08974">
    <property type="entry name" value="DUF1877"/>
    <property type="match status" value="1"/>
</dbReference>
<dbReference type="InterPro" id="IPR015068">
    <property type="entry name" value="DUF1877"/>
</dbReference>
<dbReference type="HOGENOM" id="CLU_1812527_0_0_11"/>
<evidence type="ECO:0008006" key="3">
    <source>
        <dbReference type="Google" id="ProtNLM"/>
    </source>
</evidence>
<name>M1P3E6_9CORY</name>
<dbReference type="Proteomes" id="UP000011723">
    <property type="component" value="Chromosome"/>
</dbReference>
<dbReference type="PATRIC" id="fig|1121362.3.peg.187"/>
<evidence type="ECO:0000313" key="2">
    <source>
        <dbReference type="Proteomes" id="UP000011723"/>
    </source>
</evidence>
<dbReference type="eggNOG" id="ENOG5030GDR">
    <property type="taxonomic scope" value="Bacteria"/>
</dbReference>
<accession>M1P3E6</accession>